<organism evidence="3">
    <name type="scientific">Timema californicum</name>
    <name type="common">California timema</name>
    <name type="synonym">Walking stick</name>
    <dbReference type="NCBI Taxonomy" id="61474"/>
    <lineage>
        <taxon>Eukaryota</taxon>
        <taxon>Metazoa</taxon>
        <taxon>Ecdysozoa</taxon>
        <taxon>Arthropoda</taxon>
        <taxon>Hexapoda</taxon>
        <taxon>Insecta</taxon>
        <taxon>Pterygota</taxon>
        <taxon>Neoptera</taxon>
        <taxon>Polyneoptera</taxon>
        <taxon>Phasmatodea</taxon>
        <taxon>Timematodea</taxon>
        <taxon>Timematoidea</taxon>
        <taxon>Timematidae</taxon>
        <taxon>Timema</taxon>
    </lineage>
</organism>
<proteinExistence type="predicted"/>
<reference evidence="3" key="1">
    <citation type="submission" date="2020-11" db="EMBL/GenBank/DDBJ databases">
        <authorList>
            <person name="Tran Van P."/>
        </authorList>
    </citation>
    <scope>NUCLEOTIDE SEQUENCE</scope>
</reference>
<evidence type="ECO:0000313" key="3">
    <source>
        <dbReference type="EMBL" id="CAD7577601.1"/>
    </source>
</evidence>
<dbReference type="SMART" id="SM00461">
    <property type="entry name" value="WH1"/>
    <property type="match status" value="1"/>
</dbReference>
<feature type="domain" description="WH1" evidence="2">
    <location>
        <begin position="123"/>
        <end position="263"/>
    </location>
</feature>
<accession>A0A7R9JE09</accession>
<dbReference type="Pfam" id="PF00568">
    <property type="entry name" value="WH1"/>
    <property type="match status" value="1"/>
</dbReference>
<evidence type="ECO:0000259" key="2">
    <source>
        <dbReference type="PROSITE" id="PS50229"/>
    </source>
</evidence>
<dbReference type="InterPro" id="IPR011993">
    <property type="entry name" value="PH-like_dom_sf"/>
</dbReference>
<evidence type="ECO:0000256" key="1">
    <source>
        <dbReference type="SAM" id="MobiDB-lite"/>
    </source>
</evidence>
<dbReference type="PANTHER" id="PTHR11202:SF3">
    <property type="entry name" value="SPROUTY-RELATED PROTEIN WITH EVH-1 DOMAIN, ISOFORM C"/>
    <property type="match status" value="1"/>
</dbReference>
<dbReference type="EMBL" id="OE185870">
    <property type="protein sequence ID" value="CAD7577601.1"/>
    <property type="molecule type" value="Genomic_DNA"/>
</dbReference>
<sequence length="318" mass="35805">MLAVPVSSYCSGNYLVRVRAQVMMRDDSTGGWVPMGGGGLSNVSVRKRALPSSDREREDKCKFEYLIFGKRIADQTKTSPSPPDRDSNLNFPITSFSASCKSYILGCGHFGCTLAQLLGCTSMRMYEVVTLVATRTNLLWLHLQLVEKNKQELLCLPYHPHWPEDKETPSSKKKREKVPSVVSSSQWQEYNSKKLEEKKNGKRKGKKNKVVLSCTIKKDFEYNKVMPTFHHWKTGDKKFGLTFQTAADARAFDKGVRMAVEELLDEMEDSRLLTVTPIYIRSAIARELQSEWVDWAGVSASGSPSLAFADLRSVSCVI</sequence>
<protein>
    <submittedName>
        <fullName evidence="3">(California timema) hypothetical protein</fullName>
    </submittedName>
</protein>
<dbReference type="InterPro" id="IPR000697">
    <property type="entry name" value="WH1/EVH1_dom"/>
</dbReference>
<name>A0A7R9JE09_TIMCA</name>
<dbReference type="AlphaFoldDB" id="A0A7R9JE09"/>
<dbReference type="PROSITE" id="PS50229">
    <property type="entry name" value="WH1"/>
    <property type="match status" value="1"/>
</dbReference>
<dbReference type="GO" id="GO:0019901">
    <property type="term" value="F:protein kinase binding"/>
    <property type="evidence" value="ECO:0007669"/>
    <property type="project" value="TreeGrafter"/>
</dbReference>
<dbReference type="SUPFAM" id="SSF50729">
    <property type="entry name" value="PH domain-like"/>
    <property type="match status" value="2"/>
</dbReference>
<feature type="region of interest" description="Disordered" evidence="1">
    <location>
        <begin position="164"/>
        <end position="186"/>
    </location>
</feature>
<gene>
    <name evidence="3" type="ORF">TCMB3V08_LOCUS10149</name>
</gene>
<dbReference type="GO" id="GO:0043409">
    <property type="term" value="P:negative regulation of MAPK cascade"/>
    <property type="evidence" value="ECO:0007669"/>
    <property type="project" value="TreeGrafter"/>
</dbReference>
<dbReference type="PANTHER" id="PTHR11202">
    <property type="entry name" value="SPROUTY-RELATED, EVH1 DOMAIN-CONTAINING PROTEIN FAMILY MEMBER"/>
    <property type="match status" value="1"/>
</dbReference>
<dbReference type="Gene3D" id="2.30.29.30">
    <property type="entry name" value="Pleckstrin-homology domain (PH domain)/Phosphotyrosine-binding domain (PTB)"/>
    <property type="match status" value="2"/>
</dbReference>